<comment type="similarity">
    <text evidence="1 7">Belongs to the aminoglycoside phosphotransferase family.</text>
</comment>
<dbReference type="InterPro" id="IPR011009">
    <property type="entry name" value="Kinase-like_dom_sf"/>
</dbReference>
<dbReference type="GO" id="GO:0046677">
    <property type="term" value="P:response to antibiotic"/>
    <property type="evidence" value="ECO:0007669"/>
    <property type="project" value="UniProtKB-KW"/>
</dbReference>
<evidence type="ECO:0000256" key="2">
    <source>
        <dbReference type="ARBA" id="ARBA00022679"/>
    </source>
</evidence>
<dbReference type="NCBIfam" id="NF032896">
    <property type="entry name" value="APH_3pp"/>
    <property type="match status" value="1"/>
</dbReference>
<dbReference type="AlphaFoldDB" id="A0A1G6Y9F8"/>
<dbReference type="InterPro" id="IPR051678">
    <property type="entry name" value="AGP_Transferase"/>
</dbReference>
<dbReference type="InterPro" id="IPR002575">
    <property type="entry name" value="Aminoglycoside_PTrfase"/>
</dbReference>
<keyword evidence="2 7" id="KW-0808">Transferase</keyword>
<sequence length="293" mass="31688">MDAIDAVAVRVSFGEELIGLTGACHGRATLAGLVGERAAAGWQPVTEGESGAEVFRAPGGTEYAKCVKREHVAALEQERDRVAWLSRHGVPGPSVLDWTADETGACLLTSAVAGVPADKADDGELRRAWPSIAEATRALHELPAGDCPFGRELSAMLALADDVVGRGAVDPDFLQPDQRDVAPERQLASLRAQEAKRAAQEAADIVVCHGDLCLPNIMLDPETMRFTGFVDLGRLGRADRHADLALVLANARETWPDEERARHADEQFAKYYGLPLDAERLRFYLMLDPLTWG</sequence>
<dbReference type="InterPro" id="IPR024165">
    <property type="entry name" value="Kan/Strep_kinase"/>
</dbReference>
<dbReference type="Gene3D" id="3.30.200.20">
    <property type="entry name" value="Phosphorylase Kinase, domain 1"/>
    <property type="match status" value="1"/>
</dbReference>
<dbReference type="GO" id="GO:0005524">
    <property type="term" value="F:ATP binding"/>
    <property type="evidence" value="ECO:0007669"/>
    <property type="project" value="UniProtKB-KW"/>
</dbReference>
<evidence type="ECO:0000256" key="6">
    <source>
        <dbReference type="ARBA" id="ARBA00023251"/>
    </source>
</evidence>
<evidence type="ECO:0000256" key="5">
    <source>
        <dbReference type="ARBA" id="ARBA00022840"/>
    </source>
</evidence>
<keyword evidence="5 7" id="KW-0067">ATP-binding</keyword>
<dbReference type="PANTHER" id="PTHR21310:SF41">
    <property type="entry name" value="3'-PHOSPHOTRANSFERASE, PUTATIVE-RELATED"/>
    <property type="match status" value="1"/>
</dbReference>
<dbReference type="GO" id="GO:0016301">
    <property type="term" value="F:kinase activity"/>
    <property type="evidence" value="ECO:0007669"/>
    <property type="project" value="UniProtKB-KW"/>
</dbReference>
<dbReference type="CDD" id="cd05150">
    <property type="entry name" value="APH"/>
    <property type="match status" value="1"/>
</dbReference>
<protein>
    <submittedName>
        <fullName evidence="9">Streptomycin 3-kinase</fullName>
    </submittedName>
</protein>
<dbReference type="STRING" id="530584.SAMN05421630_113173"/>
<dbReference type="PIRSF" id="PIRSF000706">
    <property type="entry name" value="Kanamycin_kin"/>
    <property type="match status" value="1"/>
</dbReference>
<name>A0A1G6Y9F8_9PSEU</name>
<keyword evidence="4 7" id="KW-0418">Kinase</keyword>
<keyword evidence="10" id="KW-1185">Reference proteome</keyword>
<dbReference type="Proteomes" id="UP000199494">
    <property type="component" value="Unassembled WGS sequence"/>
</dbReference>
<dbReference type="EMBL" id="FMZE01000013">
    <property type="protein sequence ID" value="SDD86215.1"/>
    <property type="molecule type" value="Genomic_DNA"/>
</dbReference>
<dbReference type="SUPFAM" id="SSF56112">
    <property type="entry name" value="Protein kinase-like (PK-like)"/>
    <property type="match status" value="1"/>
</dbReference>
<dbReference type="PANTHER" id="PTHR21310">
    <property type="entry name" value="AMINOGLYCOSIDE PHOSPHOTRANSFERASE-RELATED-RELATED"/>
    <property type="match status" value="1"/>
</dbReference>
<gene>
    <name evidence="9" type="ORF">SAMN05421630_113173</name>
</gene>
<reference evidence="9 10" key="1">
    <citation type="submission" date="2016-10" db="EMBL/GenBank/DDBJ databases">
        <authorList>
            <person name="de Groot N.N."/>
        </authorList>
    </citation>
    <scope>NUCLEOTIDE SEQUENCE [LARGE SCALE GENOMIC DNA]</scope>
    <source>
        <strain evidence="9 10">CGMCC 4.5506</strain>
    </source>
</reference>
<evidence type="ECO:0000256" key="3">
    <source>
        <dbReference type="ARBA" id="ARBA00022741"/>
    </source>
</evidence>
<accession>A0A1G6Y9F8</accession>
<keyword evidence="3 7" id="KW-0547">Nucleotide-binding</keyword>
<dbReference type="Gene3D" id="3.90.1200.10">
    <property type="match status" value="1"/>
</dbReference>
<dbReference type="Pfam" id="PF01636">
    <property type="entry name" value="APH"/>
    <property type="match status" value="1"/>
</dbReference>
<evidence type="ECO:0000256" key="4">
    <source>
        <dbReference type="ARBA" id="ARBA00022777"/>
    </source>
</evidence>
<evidence type="ECO:0000313" key="10">
    <source>
        <dbReference type="Proteomes" id="UP000199494"/>
    </source>
</evidence>
<evidence type="ECO:0000259" key="8">
    <source>
        <dbReference type="Pfam" id="PF01636"/>
    </source>
</evidence>
<feature type="domain" description="Aminoglycoside phosphotransferase" evidence="8">
    <location>
        <begin position="42"/>
        <end position="268"/>
    </location>
</feature>
<dbReference type="OrthoDB" id="3806873at2"/>
<proteinExistence type="inferred from homology"/>
<evidence type="ECO:0000313" key="9">
    <source>
        <dbReference type="EMBL" id="SDD86215.1"/>
    </source>
</evidence>
<dbReference type="GO" id="GO:0016773">
    <property type="term" value="F:phosphotransferase activity, alcohol group as acceptor"/>
    <property type="evidence" value="ECO:0007669"/>
    <property type="project" value="InterPro"/>
</dbReference>
<evidence type="ECO:0000256" key="1">
    <source>
        <dbReference type="ARBA" id="ARBA00006219"/>
    </source>
</evidence>
<keyword evidence="6 7" id="KW-0046">Antibiotic resistance</keyword>
<evidence type="ECO:0000256" key="7">
    <source>
        <dbReference type="PIRNR" id="PIRNR000706"/>
    </source>
</evidence>
<organism evidence="9 10">
    <name type="scientific">Prauserella marina</name>
    <dbReference type="NCBI Taxonomy" id="530584"/>
    <lineage>
        <taxon>Bacteria</taxon>
        <taxon>Bacillati</taxon>
        <taxon>Actinomycetota</taxon>
        <taxon>Actinomycetes</taxon>
        <taxon>Pseudonocardiales</taxon>
        <taxon>Pseudonocardiaceae</taxon>
        <taxon>Prauserella</taxon>
    </lineage>
</organism>